<evidence type="ECO:0000256" key="4">
    <source>
        <dbReference type="PROSITE-ProRule" id="PRU00473"/>
    </source>
</evidence>
<dbReference type="PANTHER" id="PTHR30329">
    <property type="entry name" value="STATOR ELEMENT OF FLAGELLAR MOTOR COMPLEX"/>
    <property type="match status" value="1"/>
</dbReference>
<dbReference type="EMBL" id="JADEYS010000022">
    <property type="protein sequence ID" value="MBE9399156.1"/>
    <property type="molecule type" value="Genomic_DNA"/>
</dbReference>
<feature type="region of interest" description="Disordered" evidence="5">
    <location>
        <begin position="1"/>
        <end position="20"/>
    </location>
</feature>
<dbReference type="AlphaFoldDB" id="A0A8J7FGZ2"/>
<reference evidence="7" key="1">
    <citation type="submission" date="2020-10" db="EMBL/GenBank/DDBJ databases">
        <title>Bacterium isolated from coastal waters sediment.</title>
        <authorList>
            <person name="Chen R.-J."/>
            <person name="Lu D.-C."/>
            <person name="Zhu K.-L."/>
            <person name="Du Z.-J."/>
        </authorList>
    </citation>
    <scope>NUCLEOTIDE SEQUENCE</scope>
    <source>
        <strain evidence="7">N1Y112</strain>
    </source>
</reference>
<dbReference type="PROSITE" id="PS51123">
    <property type="entry name" value="OMPA_2"/>
    <property type="match status" value="1"/>
</dbReference>
<proteinExistence type="predicted"/>
<evidence type="ECO:0000256" key="5">
    <source>
        <dbReference type="SAM" id="MobiDB-lite"/>
    </source>
</evidence>
<evidence type="ECO:0000259" key="6">
    <source>
        <dbReference type="PROSITE" id="PS51123"/>
    </source>
</evidence>
<name>A0A8J7FGZ2_9GAMM</name>
<dbReference type="CDD" id="cd07185">
    <property type="entry name" value="OmpA_C-like"/>
    <property type="match status" value="1"/>
</dbReference>
<dbReference type="Pfam" id="PF00691">
    <property type="entry name" value="OmpA"/>
    <property type="match status" value="1"/>
</dbReference>
<dbReference type="Proteomes" id="UP000640333">
    <property type="component" value="Unassembled WGS sequence"/>
</dbReference>
<dbReference type="PANTHER" id="PTHR30329:SF21">
    <property type="entry name" value="LIPOPROTEIN YIAD-RELATED"/>
    <property type="match status" value="1"/>
</dbReference>
<evidence type="ECO:0000256" key="2">
    <source>
        <dbReference type="ARBA" id="ARBA00023136"/>
    </source>
</evidence>
<accession>A0A8J7FGZ2</accession>
<feature type="domain" description="OmpA-like" evidence="6">
    <location>
        <begin position="188"/>
        <end position="303"/>
    </location>
</feature>
<comment type="subcellular location">
    <subcellularLocation>
        <location evidence="1">Cell outer membrane</location>
    </subcellularLocation>
</comment>
<gene>
    <name evidence="7" type="ORF">IOQ59_17990</name>
</gene>
<dbReference type="InterPro" id="IPR006664">
    <property type="entry name" value="OMP_bac"/>
</dbReference>
<protein>
    <submittedName>
        <fullName evidence="7">OmpA family protein</fullName>
    </submittedName>
</protein>
<dbReference type="SUPFAM" id="SSF103088">
    <property type="entry name" value="OmpA-like"/>
    <property type="match status" value="1"/>
</dbReference>
<keyword evidence="8" id="KW-1185">Reference proteome</keyword>
<comment type="caution">
    <text evidence="7">The sequence shown here is derived from an EMBL/GenBank/DDBJ whole genome shotgun (WGS) entry which is preliminary data.</text>
</comment>
<dbReference type="PRINTS" id="PR01021">
    <property type="entry name" value="OMPADOMAIN"/>
</dbReference>
<dbReference type="GO" id="GO:0009279">
    <property type="term" value="C:cell outer membrane"/>
    <property type="evidence" value="ECO:0007669"/>
    <property type="project" value="UniProtKB-SubCell"/>
</dbReference>
<dbReference type="InterPro" id="IPR006665">
    <property type="entry name" value="OmpA-like"/>
</dbReference>
<dbReference type="InterPro" id="IPR036737">
    <property type="entry name" value="OmpA-like_sf"/>
</dbReference>
<dbReference type="InterPro" id="IPR050330">
    <property type="entry name" value="Bact_OuterMem_StrucFunc"/>
</dbReference>
<organism evidence="7 8">
    <name type="scientific">Pontibacterium sinense</name>
    <dbReference type="NCBI Taxonomy" id="2781979"/>
    <lineage>
        <taxon>Bacteria</taxon>
        <taxon>Pseudomonadati</taxon>
        <taxon>Pseudomonadota</taxon>
        <taxon>Gammaproteobacteria</taxon>
        <taxon>Oceanospirillales</taxon>
        <taxon>Oceanospirillaceae</taxon>
        <taxon>Pontibacterium</taxon>
    </lineage>
</organism>
<evidence type="ECO:0000313" key="8">
    <source>
        <dbReference type="Proteomes" id="UP000640333"/>
    </source>
</evidence>
<sequence>MTGQHDYFKSEQPQTLKGTPFDRYLSEGYSGLAKKEDFEHDFDDVEKFQSRALRSADGQLVSPEELSARNLPPYSVDELASARARLEDAFYAGASVKMPRESARAQVMFDCWMEQQEENIQQHDIDECKRGFMAAMAKIENKPQVEDKGPVYTHSHDHKHTHGPGSCVDHTHKPSEPAAVVCPLPQKKEVATYHGPYIIFFELDRADITSDAQSVLNKVVADAREMKPRRVVLTAHTDTSGSRSHNEALSQRRAQAAARMLRAEGVEVSEIRASHYGESKPRVSTKDGVRHAGNRRVEIDFEW</sequence>
<keyword evidence="2 4" id="KW-0472">Membrane</keyword>
<dbReference type="Gene3D" id="3.30.1330.60">
    <property type="entry name" value="OmpA-like domain"/>
    <property type="match status" value="1"/>
</dbReference>
<evidence type="ECO:0000256" key="3">
    <source>
        <dbReference type="ARBA" id="ARBA00023237"/>
    </source>
</evidence>
<dbReference type="RefSeq" id="WP_193954848.1">
    <property type="nucleotide sequence ID" value="NZ_JADEYS010000022.1"/>
</dbReference>
<evidence type="ECO:0000313" key="7">
    <source>
        <dbReference type="EMBL" id="MBE9399156.1"/>
    </source>
</evidence>
<keyword evidence="3" id="KW-0998">Cell outer membrane</keyword>
<evidence type="ECO:0000256" key="1">
    <source>
        <dbReference type="ARBA" id="ARBA00004442"/>
    </source>
</evidence>